<dbReference type="EC" id="2.6.1.19" evidence="7"/>
<reference evidence="8" key="1">
    <citation type="journal article" date="2022" name="ISME J.">
        <title>Genetic and phylogenetic analysis of dissimilatory iodate-reducing bacteria identifies potential niches across the world's oceans.</title>
        <authorList>
            <person name="Reyes-Umana V."/>
            <person name="Henning Z."/>
            <person name="Lee K."/>
            <person name="Barnum T.P."/>
            <person name="Coates J.D."/>
        </authorList>
    </citation>
    <scope>NUCLEOTIDE SEQUENCE [LARGE SCALE GENOMIC DNA]</scope>
    <source>
        <strain evidence="8">IR12</strain>
    </source>
</reference>
<dbReference type="GO" id="GO:0030170">
    <property type="term" value="F:pyridoxal phosphate binding"/>
    <property type="evidence" value="ECO:0007669"/>
    <property type="project" value="InterPro"/>
</dbReference>
<keyword evidence="5 6" id="KW-0663">Pyridoxal phosphate</keyword>
<dbReference type="Pfam" id="PF00202">
    <property type="entry name" value="Aminotran_3"/>
    <property type="match status" value="1"/>
</dbReference>
<dbReference type="InterPro" id="IPR049704">
    <property type="entry name" value="Aminotrans_3_PPA_site"/>
</dbReference>
<dbReference type="EMBL" id="JAEKFT010000024">
    <property type="protein sequence ID" value="MBT0963081.1"/>
    <property type="molecule type" value="Genomic_DNA"/>
</dbReference>
<name>A0A944DDJ1_DENI1</name>
<keyword evidence="4 7" id="KW-0808">Transferase</keyword>
<protein>
    <submittedName>
        <fullName evidence="7">4-aminobutyrate--2-oxoglutarate transaminase</fullName>
        <ecNumber evidence="7">2.6.1.19</ecNumber>
    </submittedName>
</protein>
<evidence type="ECO:0000256" key="5">
    <source>
        <dbReference type="ARBA" id="ARBA00022898"/>
    </source>
</evidence>
<gene>
    <name evidence="7" type="primary">gabT</name>
    <name evidence="7" type="ORF">I8J34_18010</name>
</gene>
<dbReference type="PIRSF" id="PIRSF000521">
    <property type="entry name" value="Transaminase_4ab_Lys_Orn"/>
    <property type="match status" value="1"/>
</dbReference>
<comment type="cofactor">
    <cofactor evidence="1">
        <name>pyridoxal 5'-phosphate</name>
        <dbReference type="ChEBI" id="CHEBI:597326"/>
    </cofactor>
</comment>
<dbReference type="NCBIfam" id="TIGR00700">
    <property type="entry name" value="GABAtrnsam"/>
    <property type="match status" value="1"/>
</dbReference>
<evidence type="ECO:0000256" key="6">
    <source>
        <dbReference type="RuleBase" id="RU003560"/>
    </source>
</evidence>
<evidence type="ECO:0000256" key="2">
    <source>
        <dbReference type="ARBA" id="ARBA00008954"/>
    </source>
</evidence>
<dbReference type="InterPro" id="IPR004632">
    <property type="entry name" value="4NH2But_aminotransferase_bac"/>
</dbReference>
<organism evidence="7 8">
    <name type="scientific">Denitromonas iodatirespirans</name>
    <dbReference type="NCBI Taxonomy" id="2795389"/>
    <lineage>
        <taxon>Bacteria</taxon>
        <taxon>Pseudomonadati</taxon>
        <taxon>Pseudomonadota</taxon>
        <taxon>Betaproteobacteria</taxon>
        <taxon>Rhodocyclales</taxon>
        <taxon>Zoogloeaceae</taxon>
        <taxon>Denitromonas</taxon>
    </lineage>
</organism>
<proteinExistence type="inferred from homology"/>
<dbReference type="GO" id="GO:0009448">
    <property type="term" value="P:gamma-aminobutyric acid metabolic process"/>
    <property type="evidence" value="ECO:0007669"/>
    <property type="project" value="InterPro"/>
</dbReference>
<accession>A0A944DDJ1</accession>
<evidence type="ECO:0000256" key="3">
    <source>
        <dbReference type="ARBA" id="ARBA00022576"/>
    </source>
</evidence>
<dbReference type="GO" id="GO:0034386">
    <property type="term" value="F:4-aminobutyrate:2-oxoglutarate transaminase activity"/>
    <property type="evidence" value="ECO:0007669"/>
    <property type="project" value="UniProtKB-EC"/>
</dbReference>
<comment type="similarity">
    <text evidence="2 6">Belongs to the class-III pyridoxal-phosphate-dependent aminotransferase family.</text>
</comment>
<dbReference type="InterPro" id="IPR005814">
    <property type="entry name" value="Aminotrans_3"/>
</dbReference>
<dbReference type="Proteomes" id="UP000694660">
    <property type="component" value="Unassembled WGS sequence"/>
</dbReference>
<comment type="caution">
    <text evidence="7">The sequence shown here is derived from an EMBL/GenBank/DDBJ whole genome shotgun (WGS) entry which is preliminary data.</text>
</comment>
<keyword evidence="8" id="KW-1185">Reference proteome</keyword>
<dbReference type="GO" id="GO:0042802">
    <property type="term" value="F:identical protein binding"/>
    <property type="evidence" value="ECO:0007669"/>
    <property type="project" value="TreeGrafter"/>
</dbReference>
<dbReference type="PROSITE" id="PS00600">
    <property type="entry name" value="AA_TRANSFER_CLASS_3"/>
    <property type="match status" value="1"/>
</dbReference>
<keyword evidence="3 7" id="KW-0032">Aminotransferase</keyword>
<evidence type="ECO:0000313" key="8">
    <source>
        <dbReference type="Proteomes" id="UP000694660"/>
    </source>
</evidence>
<dbReference type="InterPro" id="IPR050103">
    <property type="entry name" value="Class-III_PLP-dep_AT"/>
</dbReference>
<evidence type="ECO:0000256" key="4">
    <source>
        <dbReference type="ARBA" id="ARBA00022679"/>
    </source>
</evidence>
<evidence type="ECO:0000313" key="7">
    <source>
        <dbReference type="EMBL" id="MBT0963081.1"/>
    </source>
</evidence>
<evidence type="ECO:0000256" key="1">
    <source>
        <dbReference type="ARBA" id="ARBA00001933"/>
    </source>
</evidence>
<dbReference type="FunFam" id="3.40.640.10:FF:000013">
    <property type="entry name" value="4-aminobutyrate aminotransferase"/>
    <property type="match status" value="1"/>
</dbReference>
<dbReference type="AlphaFoldDB" id="A0A944DDJ1"/>
<dbReference type="CDD" id="cd00610">
    <property type="entry name" value="OAT_like"/>
    <property type="match status" value="1"/>
</dbReference>
<sequence>MNNAELLARRQSALPRGVGQAHGLFASGAKNAEIWDVEGRRYIDFVAGIAVVNTGHSHPAVVQAVETQLHQYNHTCFQVVAYDGYLRLAERLNAAAPGDFAKKTLLMSTGAEAVENAIKIARAATGRPGVIAFQGGFHGRTLLTLGLTGKIAPYKAGVGPFPAEIYHVPYPCALHGVSIDDSFQAIDQLFKCDIEAHRVAAFIVEPVQGEGGYYPAPPEFLQRLRALADAHGILLIADEIQTGIARTGKLFAMEHAGVAGDITTLAKGLGGGFPIAAVVGRAEVMDALAPGGLGSTYAGHPTACAAAHAVLDVVEAEGLCARATEIGAHMQARLRDMAGQHAVIGDVRGLGAMVAVEFFEGGDPAKPSAELTRAVIAEAFRRGLLLLACGSYGNVLRLMVPLTIEQTTLDEGLDILAAAIAAVA</sequence>
<dbReference type="PANTHER" id="PTHR11986:SF58">
    <property type="entry name" value="LEUCINE_METHIONINE RACEMASE"/>
    <property type="match status" value="1"/>
</dbReference>
<dbReference type="PANTHER" id="PTHR11986">
    <property type="entry name" value="AMINOTRANSFERASE CLASS III"/>
    <property type="match status" value="1"/>
</dbReference>